<dbReference type="Pfam" id="PF00076">
    <property type="entry name" value="RRM_1"/>
    <property type="match status" value="2"/>
</dbReference>
<proteinExistence type="predicted"/>
<keyword evidence="2" id="KW-0539">Nucleus</keyword>
<organism evidence="6 7">
    <name type="scientific">Plasmodium ovale curtisi</name>
    <dbReference type="NCBI Taxonomy" id="864141"/>
    <lineage>
        <taxon>Eukaryota</taxon>
        <taxon>Sar</taxon>
        <taxon>Alveolata</taxon>
        <taxon>Apicomplexa</taxon>
        <taxon>Aconoidasida</taxon>
        <taxon>Haemosporida</taxon>
        <taxon>Plasmodiidae</taxon>
        <taxon>Plasmodium</taxon>
        <taxon>Plasmodium (Plasmodium)</taxon>
    </lineage>
</organism>
<comment type="subcellular location">
    <subcellularLocation>
        <location evidence="1">Nucleus</location>
    </subcellularLocation>
</comment>
<evidence type="ECO:0000256" key="1">
    <source>
        <dbReference type="ARBA" id="ARBA00004123"/>
    </source>
</evidence>
<dbReference type="Proteomes" id="UP000078560">
    <property type="component" value="Unassembled WGS sequence"/>
</dbReference>
<dbReference type="InterPro" id="IPR000504">
    <property type="entry name" value="RRM_dom"/>
</dbReference>
<dbReference type="GO" id="GO:0010468">
    <property type="term" value="P:regulation of gene expression"/>
    <property type="evidence" value="ECO:0007669"/>
    <property type="project" value="TreeGrafter"/>
</dbReference>
<dbReference type="EMBL" id="FLQU01000133">
    <property type="protein sequence ID" value="SBS81202.1"/>
    <property type="molecule type" value="Genomic_DNA"/>
</dbReference>
<dbReference type="InterPro" id="IPR035979">
    <property type="entry name" value="RBD_domain_sf"/>
</dbReference>
<evidence type="ECO:0000256" key="3">
    <source>
        <dbReference type="PROSITE-ProRule" id="PRU00176"/>
    </source>
</evidence>
<dbReference type="SUPFAM" id="SSF54928">
    <property type="entry name" value="RNA-binding domain, RBD"/>
    <property type="match status" value="2"/>
</dbReference>
<sequence>MTTSDITCESSDFEPLLKSKESKVEENEQIISDSIPQKNDTDNNYEHKEKRERNSSLESYAPGYSTYCLWGGEEEKGTHIENVMRRATYGEVHVNVLTLAHLLRISDHIDELLQTSLRILMQKKKICCCRESMSKCSSRNEKSSSASKSSKGDTLSTASTGITEFANMSQDPNEPFKFFIGGIPQHISNRYITEYFEKYGPVDNVVIAQDHETKRNRGFAFVTMSSQINRDRILSDLHELNGKRVDVREEHNTTPSDIQRKIFVGGLNYYWTKDTLERHNFIKKKKKKKKEHANENYFSSFGEIDVVQIVVDSSGKSRCFGFVVFTHESSVAKVLRHKRHKIYDKIVEETMAQWANFMYSACGMPFLFNQRFQNIPDFYPNYNCYPNSLENMHHPDYNK</sequence>
<dbReference type="GO" id="GO:0000785">
    <property type="term" value="C:chromatin"/>
    <property type="evidence" value="ECO:0007669"/>
    <property type="project" value="TreeGrafter"/>
</dbReference>
<accession>A0A1A8VNG6</accession>
<reference evidence="7" key="1">
    <citation type="submission" date="2016-05" db="EMBL/GenBank/DDBJ databases">
        <authorList>
            <person name="Naeem Raeece"/>
        </authorList>
    </citation>
    <scope>NUCLEOTIDE SEQUENCE [LARGE SCALE GENOMIC DNA]</scope>
</reference>
<evidence type="ECO:0000313" key="7">
    <source>
        <dbReference type="Proteomes" id="UP000078560"/>
    </source>
</evidence>
<name>A0A1A8VNG6_PLAOA</name>
<evidence type="ECO:0000259" key="5">
    <source>
        <dbReference type="PROSITE" id="PS50102"/>
    </source>
</evidence>
<dbReference type="SMART" id="SM00360">
    <property type="entry name" value="RRM"/>
    <property type="match status" value="2"/>
</dbReference>
<dbReference type="GO" id="GO:0005654">
    <property type="term" value="C:nucleoplasm"/>
    <property type="evidence" value="ECO:0007669"/>
    <property type="project" value="TreeGrafter"/>
</dbReference>
<dbReference type="PANTHER" id="PTHR48033:SF10">
    <property type="entry name" value="RNA-BINDING PROTEIN SQUID"/>
    <property type="match status" value="1"/>
</dbReference>
<feature type="domain" description="RRM" evidence="5">
    <location>
        <begin position="260"/>
        <end position="354"/>
    </location>
</feature>
<evidence type="ECO:0000313" key="6">
    <source>
        <dbReference type="EMBL" id="SBS81202.1"/>
    </source>
</evidence>
<dbReference type="GO" id="GO:0003723">
    <property type="term" value="F:RNA binding"/>
    <property type="evidence" value="ECO:0007669"/>
    <property type="project" value="UniProtKB-UniRule"/>
</dbReference>
<dbReference type="AlphaFoldDB" id="A0A1A8VNG6"/>
<dbReference type="InterPro" id="IPR012677">
    <property type="entry name" value="Nucleotide-bd_a/b_plait_sf"/>
</dbReference>
<evidence type="ECO:0000256" key="4">
    <source>
        <dbReference type="SAM" id="MobiDB-lite"/>
    </source>
</evidence>
<keyword evidence="3" id="KW-0694">RNA-binding</keyword>
<dbReference type="Gene3D" id="3.30.70.330">
    <property type="match status" value="2"/>
</dbReference>
<dbReference type="PROSITE" id="PS50102">
    <property type="entry name" value="RRM"/>
    <property type="match status" value="2"/>
</dbReference>
<feature type="compositionally biased region" description="Basic and acidic residues" evidence="4">
    <location>
        <begin position="39"/>
        <end position="55"/>
    </location>
</feature>
<feature type="compositionally biased region" description="Polar residues" evidence="4">
    <location>
        <begin position="29"/>
        <end position="38"/>
    </location>
</feature>
<evidence type="ECO:0000256" key="2">
    <source>
        <dbReference type="ARBA" id="ARBA00023242"/>
    </source>
</evidence>
<dbReference type="PANTHER" id="PTHR48033">
    <property type="entry name" value="RNA-BINDING (RRM/RBD/RNP MOTIFS) FAMILY PROTEIN"/>
    <property type="match status" value="1"/>
</dbReference>
<protein>
    <submittedName>
        <fullName evidence="6">RNA-binding protein, putative</fullName>
    </submittedName>
</protein>
<feature type="domain" description="RRM" evidence="5">
    <location>
        <begin position="176"/>
        <end position="252"/>
    </location>
</feature>
<feature type="region of interest" description="Disordered" evidence="4">
    <location>
        <begin position="17"/>
        <end position="56"/>
    </location>
</feature>
<gene>
    <name evidence="6" type="ORF">POVCU2_0009070</name>
</gene>
<feature type="compositionally biased region" description="Basic and acidic residues" evidence="4">
    <location>
        <begin position="17"/>
        <end position="26"/>
    </location>
</feature>